<feature type="domain" description="G" evidence="4">
    <location>
        <begin position="238"/>
        <end position="320"/>
    </location>
</feature>
<dbReference type="OrthoDB" id="269151at2759"/>
<evidence type="ECO:0000256" key="2">
    <source>
        <dbReference type="ARBA" id="ARBA00023134"/>
    </source>
</evidence>
<dbReference type="OMA" id="GVLWPKF"/>
<dbReference type="InterPro" id="IPR027417">
    <property type="entry name" value="P-loop_NTPase"/>
</dbReference>
<dbReference type="GO" id="GO:0032543">
    <property type="term" value="P:mitochondrial translation"/>
    <property type="evidence" value="ECO:0007669"/>
    <property type="project" value="TreeGrafter"/>
</dbReference>
<dbReference type="SUPFAM" id="SSF52540">
    <property type="entry name" value="P-loop containing nucleoside triphosphate hydrolases"/>
    <property type="match status" value="1"/>
</dbReference>
<dbReference type="FunCoup" id="F0VPN7">
    <property type="interactions" value="243"/>
</dbReference>
<dbReference type="Pfam" id="PF01926">
    <property type="entry name" value="MMR_HSR1"/>
    <property type="match status" value="1"/>
</dbReference>
<gene>
    <name evidence="6" type="ORF">BN1204_061080</name>
    <name evidence="5" type="ORF">NCLIV_061080</name>
</gene>
<protein>
    <submittedName>
        <fullName evidence="6">Mitochondrial GTPase 1</fullName>
    </submittedName>
</protein>
<keyword evidence="2" id="KW-0342">GTP-binding</keyword>
<reference evidence="5" key="2">
    <citation type="submission" date="2011-03" db="EMBL/GenBank/DDBJ databases">
        <title>Comparative genomics and transcriptomics of Neospora caninum and Toxoplasma gondii.</title>
        <authorList>
            <person name="Reid A.J."/>
            <person name="Sohal A."/>
            <person name="Harris D."/>
            <person name="Quail M."/>
            <person name="Sanders M."/>
            <person name="Berriman M."/>
            <person name="Wastling J.M."/>
            <person name="Pain A."/>
        </authorList>
    </citation>
    <scope>NUCLEOTIDE SEQUENCE</scope>
    <source>
        <strain evidence="5">Liverpool</strain>
    </source>
</reference>
<keyword evidence="1" id="KW-0547">Nucleotide-binding</keyword>
<reference evidence="7" key="3">
    <citation type="journal article" date="2012" name="PLoS Pathog.">
        <title>Comparative genomics of the apicomplexan parasites Toxoplasma gondii and Neospora caninum: Coccidia differing in host range and transmission strategy.</title>
        <authorList>
            <person name="Reid A.J."/>
            <person name="Vermont S.J."/>
            <person name="Cotton J.A."/>
            <person name="Harris D."/>
            <person name="Hill-Cawthorne G.A."/>
            <person name="Konen-Waisman S."/>
            <person name="Latham S.M."/>
            <person name="Mourier T."/>
            <person name="Norton R."/>
            <person name="Quail M.A."/>
            <person name="Sanders M."/>
            <person name="Shanmugam D."/>
            <person name="Sohal A."/>
            <person name="Wasmuth J.D."/>
            <person name="Brunk B."/>
            <person name="Grigg M.E."/>
            <person name="Howard J.C."/>
            <person name="Parkinson J."/>
            <person name="Roos D.S."/>
            <person name="Trees A.J."/>
            <person name="Berriman M."/>
            <person name="Pain A."/>
            <person name="Wastling J.M."/>
        </authorList>
    </citation>
    <scope>NUCLEOTIDE SEQUENCE [LARGE SCALE GENOMIC DNA]</scope>
    <source>
        <strain evidence="7">Liverpool</strain>
    </source>
</reference>
<dbReference type="AlphaFoldDB" id="F0VPN7"/>
<dbReference type="EMBL" id="LN714487">
    <property type="protein sequence ID" value="CEL70426.1"/>
    <property type="molecule type" value="Genomic_DNA"/>
</dbReference>
<proteinExistence type="predicted"/>
<evidence type="ECO:0000313" key="6">
    <source>
        <dbReference type="EMBL" id="CEL70426.1"/>
    </source>
</evidence>
<keyword evidence="7" id="KW-1185">Reference proteome</keyword>
<dbReference type="Gene3D" id="1.10.1580.10">
    <property type="match status" value="1"/>
</dbReference>
<reference evidence="5" key="1">
    <citation type="submission" date="2011-02" db="EMBL/GenBank/DDBJ databases">
        <authorList>
            <person name="Aslett M."/>
        </authorList>
    </citation>
    <scope>NUCLEOTIDE SEQUENCE</scope>
    <source>
        <strain evidence="5">Liverpool</strain>
    </source>
</reference>
<dbReference type="PANTHER" id="PTHR45782:SF4">
    <property type="entry name" value="MITOCHONDRIAL RIBOSOME-ASSOCIATED GTPASE 1"/>
    <property type="match status" value="1"/>
</dbReference>
<dbReference type="RefSeq" id="XP_003885710.1">
    <property type="nucleotide sequence ID" value="XM_003885661.1"/>
</dbReference>
<dbReference type="GeneID" id="13441115"/>
<name>F0VPN7_NEOCL</name>
<dbReference type="Proteomes" id="UP000007494">
    <property type="component" value="Chromosome XII"/>
</dbReference>
<dbReference type="EMBL" id="FR823393">
    <property type="protein sequence ID" value="CBZ55684.1"/>
    <property type="molecule type" value="Genomic_DNA"/>
</dbReference>
<feature type="region of interest" description="Disordered" evidence="3">
    <location>
        <begin position="428"/>
        <end position="455"/>
    </location>
</feature>
<evidence type="ECO:0000313" key="5">
    <source>
        <dbReference type="EMBL" id="CBZ55684.1"/>
    </source>
</evidence>
<evidence type="ECO:0000259" key="4">
    <source>
        <dbReference type="Pfam" id="PF01926"/>
    </source>
</evidence>
<dbReference type="GO" id="GO:0005525">
    <property type="term" value="F:GTP binding"/>
    <property type="evidence" value="ECO:0007669"/>
    <property type="project" value="UniProtKB-KW"/>
</dbReference>
<evidence type="ECO:0000256" key="1">
    <source>
        <dbReference type="ARBA" id="ARBA00022741"/>
    </source>
</evidence>
<dbReference type="InterPro" id="IPR023179">
    <property type="entry name" value="GTP-bd_ortho_bundle_sf"/>
</dbReference>
<sequence>MASRNRVGLWRRPTGPLLGETLVPLPSPSSSSLSSSSSPSSSASSPLWQSSKSLSPWQPGPGDIDGGIGPRVLDFFGGARDEGIRTEDSLRGSSVYTPGKAAESASPFPDFSPRTHFNLDRSITWFPPHMNRATVAIEKNLKHVDCVLEVRDARAPLTSGNNFLTDRLARSGVKRLVVLNKADLVHKRDGLRAQAVLEDAGLPCLLTCAPELKRVSKIVDFAFEHVRPKFKTIGVWMLLMGLPNTGKSSLLNAMKRLAVNASRYGTSSNKLVEGVKRTRAKEGKAPGLTKEVGAFQISNKPRLFCYDTPGIMLPKMKDAEVNLKLAALGCIDDHRAGEMYVADYILYHLNRMRCFSYVDVIGLSRPTNDIQEVAAHIFDVVYALKTNRRRVPPAPDLLSGCRFFTDLFRGGKFGFFCLDHLPAPQWAEGGDSDARREPPGPWGPCTAGAPLPGFV</sequence>
<dbReference type="Gene3D" id="3.40.50.300">
    <property type="entry name" value="P-loop containing nucleotide triphosphate hydrolases"/>
    <property type="match status" value="1"/>
</dbReference>
<feature type="region of interest" description="Disordered" evidence="3">
    <location>
        <begin position="1"/>
        <end position="71"/>
    </location>
</feature>
<organism evidence="5 7">
    <name type="scientific">Neospora caninum (strain Liverpool)</name>
    <dbReference type="NCBI Taxonomy" id="572307"/>
    <lineage>
        <taxon>Eukaryota</taxon>
        <taxon>Sar</taxon>
        <taxon>Alveolata</taxon>
        <taxon>Apicomplexa</taxon>
        <taxon>Conoidasida</taxon>
        <taxon>Coccidia</taxon>
        <taxon>Eucoccidiorida</taxon>
        <taxon>Eimeriorina</taxon>
        <taxon>Sarcocystidae</taxon>
        <taxon>Neospora</taxon>
    </lineage>
</organism>
<accession>F0VPN7</accession>
<feature type="region of interest" description="Disordered" evidence="3">
    <location>
        <begin position="87"/>
        <end position="108"/>
    </location>
</feature>
<dbReference type="eggNOG" id="KOG2485">
    <property type="taxonomic scope" value="Eukaryota"/>
</dbReference>
<dbReference type="PANTHER" id="PTHR45782">
    <property type="entry name" value="MITOCHONDRIAL RIBOSOME-ASSOCIATED GTPASE 1"/>
    <property type="match status" value="1"/>
</dbReference>
<dbReference type="GO" id="GO:0005739">
    <property type="term" value="C:mitochondrion"/>
    <property type="evidence" value="ECO:0007669"/>
    <property type="project" value="TreeGrafter"/>
</dbReference>
<dbReference type="VEuPathDB" id="ToxoDB:NCLIV_061080"/>
<evidence type="ECO:0000256" key="3">
    <source>
        <dbReference type="SAM" id="MobiDB-lite"/>
    </source>
</evidence>
<dbReference type="InParanoid" id="F0VPN7"/>
<reference evidence="6" key="4">
    <citation type="journal article" date="2015" name="PLoS ONE">
        <title>Comprehensive Evaluation of Toxoplasma gondii VEG and Neospora caninum LIV Genomes with Tachyzoite Stage Transcriptome and Proteome Defines Novel Transcript Features.</title>
        <authorList>
            <person name="Ramaprasad A."/>
            <person name="Mourier T."/>
            <person name="Naeem R."/>
            <person name="Malas T.B."/>
            <person name="Moussa E."/>
            <person name="Panigrahi A."/>
            <person name="Vermont S.J."/>
            <person name="Otto T.D."/>
            <person name="Wastling J."/>
            <person name="Pain A."/>
        </authorList>
    </citation>
    <scope>NUCLEOTIDE SEQUENCE</scope>
    <source>
        <strain evidence="6">Liverpool</strain>
    </source>
</reference>
<feature type="compositionally biased region" description="Low complexity" evidence="3">
    <location>
        <begin position="28"/>
        <end position="62"/>
    </location>
</feature>
<dbReference type="InterPro" id="IPR006073">
    <property type="entry name" value="GTP-bd"/>
</dbReference>
<dbReference type="GO" id="GO:0003924">
    <property type="term" value="F:GTPase activity"/>
    <property type="evidence" value="ECO:0007669"/>
    <property type="project" value="TreeGrafter"/>
</dbReference>
<evidence type="ECO:0000313" key="7">
    <source>
        <dbReference type="Proteomes" id="UP000007494"/>
    </source>
</evidence>